<protein>
    <submittedName>
        <fullName evidence="2">Uncharacterized protein</fullName>
    </submittedName>
</protein>
<feature type="transmembrane region" description="Helical" evidence="1">
    <location>
        <begin position="12"/>
        <end position="31"/>
    </location>
</feature>
<feature type="transmembrane region" description="Helical" evidence="1">
    <location>
        <begin position="73"/>
        <end position="91"/>
    </location>
</feature>
<comment type="caution">
    <text evidence="2">The sequence shown here is derived from an EMBL/GenBank/DDBJ whole genome shotgun (WGS) entry which is preliminary data.</text>
</comment>
<evidence type="ECO:0000313" key="2">
    <source>
        <dbReference type="EMBL" id="GGD39877.1"/>
    </source>
</evidence>
<dbReference type="EMBL" id="BMFH01000001">
    <property type="protein sequence ID" value="GGD39877.1"/>
    <property type="molecule type" value="Genomic_DNA"/>
</dbReference>
<keyword evidence="1" id="KW-0812">Transmembrane</keyword>
<organism evidence="2 3">
    <name type="scientific">Muriicola marianensis</name>
    <dbReference type="NCBI Taxonomy" id="1324801"/>
    <lineage>
        <taxon>Bacteria</taxon>
        <taxon>Pseudomonadati</taxon>
        <taxon>Bacteroidota</taxon>
        <taxon>Flavobacteriia</taxon>
        <taxon>Flavobacteriales</taxon>
        <taxon>Flavobacteriaceae</taxon>
        <taxon>Muriicola</taxon>
    </lineage>
</organism>
<evidence type="ECO:0000256" key="1">
    <source>
        <dbReference type="SAM" id="Phobius"/>
    </source>
</evidence>
<evidence type="ECO:0000313" key="3">
    <source>
        <dbReference type="Proteomes" id="UP000625780"/>
    </source>
</evidence>
<keyword evidence="1" id="KW-1133">Transmembrane helix</keyword>
<reference evidence="3" key="1">
    <citation type="journal article" date="2019" name="Int. J. Syst. Evol. Microbiol.">
        <title>The Global Catalogue of Microorganisms (GCM) 10K type strain sequencing project: providing services to taxonomists for standard genome sequencing and annotation.</title>
        <authorList>
            <consortium name="The Broad Institute Genomics Platform"/>
            <consortium name="The Broad Institute Genome Sequencing Center for Infectious Disease"/>
            <person name="Wu L."/>
            <person name="Ma J."/>
        </authorList>
    </citation>
    <scope>NUCLEOTIDE SEQUENCE [LARGE SCALE GENOMIC DNA]</scope>
    <source>
        <strain evidence="3">CGMCC 1.12606</strain>
    </source>
</reference>
<keyword evidence="1" id="KW-0472">Membrane</keyword>
<name>A0ABQ1QRX2_9FLAO</name>
<feature type="transmembrane region" description="Helical" evidence="1">
    <location>
        <begin position="37"/>
        <end position="61"/>
    </location>
</feature>
<sequence length="96" mass="10664">MQQESKYTLRSYTLSKIILFLLTIAALAVMINTNPVISRFLFGLPVILSGFLGIAGVIILYQGRNEPIDEKKIIAFVVNSAMVLLIFAILLSNTLY</sequence>
<dbReference type="Proteomes" id="UP000625780">
    <property type="component" value="Unassembled WGS sequence"/>
</dbReference>
<dbReference type="RefSeq" id="WP_188369009.1">
    <property type="nucleotide sequence ID" value="NZ_BMFH01000001.1"/>
</dbReference>
<accession>A0ABQ1QRX2</accession>
<keyword evidence="3" id="KW-1185">Reference proteome</keyword>
<gene>
    <name evidence="2" type="ORF">GCM10011361_03720</name>
</gene>
<proteinExistence type="predicted"/>